<dbReference type="Proteomes" id="UP001401887">
    <property type="component" value="Unassembled WGS sequence"/>
</dbReference>
<gene>
    <name evidence="1" type="ORF">Dcar01_02450</name>
</gene>
<evidence type="ECO:0000313" key="1">
    <source>
        <dbReference type="EMBL" id="GAA5513705.1"/>
    </source>
</evidence>
<name>A0ABP9W8M8_9DEIO</name>
<protein>
    <submittedName>
        <fullName evidence="1">Uncharacterized protein</fullName>
    </submittedName>
</protein>
<organism evidence="1 2">
    <name type="scientific">Deinococcus carri</name>
    <dbReference type="NCBI Taxonomy" id="1211323"/>
    <lineage>
        <taxon>Bacteria</taxon>
        <taxon>Thermotogati</taxon>
        <taxon>Deinococcota</taxon>
        <taxon>Deinococci</taxon>
        <taxon>Deinococcales</taxon>
        <taxon>Deinococcaceae</taxon>
        <taxon>Deinococcus</taxon>
    </lineage>
</organism>
<evidence type="ECO:0000313" key="2">
    <source>
        <dbReference type="Proteomes" id="UP001401887"/>
    </source>
</evidence>
<sequence length="81" mass="9371">MDQGEVRRAIFNIYGADECRLRVDILASGRVRLRLRTGRGTHDWTCETLEELPWLALEADLPADLSEQLRWELDLMGLRGM</sequence>
<keyword evidence="2" id="KW-1185">Reference proteome</keyword>
<proteinExistence type="predicted"/>
<comment type="caution">
    <text evidence="1">The sequence shown here is derived from an EMBL/GenBank/DDBJ whole genome shotgun (WGS) entry which is preliminary data.</text>
</comment>
<reference evidence="1 2" key="1">
    <citation type="submission" date="2024-02" db="EMBL/GenBank/DDBJ databases">
        <title>Deinococcus carri NBRC 110142.</title>
        <authorList>
            <person name="Ichikawa N."/>
            <person name="Katano-Makiyama Y."/>
            <person name="Hidaka K."/>
        </authorList>
    </citation>
    <scope>NUCLEOTIDE SEQUENCE [LARGE SCALE GENOMIC DNA]</scope>
    <source>
        <strain evidence="1 2">NBRC 110142</strain>
    </source>
</reference>
<dbReference type="EMBL" id="BAABRP010000009">
    <property type="protein sequence ID" value="GAA5513705.1"/>
    <property type="molecule type" value="Genomic_DNA"/>
</dbReference>
<accession>A0ABP9W8M8</accession>
<dbReference type="RefSeq" id="WP_345465523.1">
    <property type="nucleotide sequence ID" value="NZ_BAABRP010000009.1"/>
</dbReference>